<evidence type="ECO:0008006" key="3">
    <source>
        <dbReference type="Google" id="ProtNLM"/>
    </source>
</evidence>
<dbReference type="AlphaFoldDB" id="A0A2U1TB03"/>
<protein>
    <recommendedName>
        <fullName evidence="3">DUF2510 domain-containing protein</fullName>
    </recommendedName>
</protein>
<name>A0A2U1TB03_9MICO</name>
<reference evidence="2" key="1">
    <citation type="submission" date="2018-04" db="EMBL/GenBank/DDBJ databases">
        <authorList>
            <person name="Liu S."/>
            <person name="Wang Z."/>
            <person name="Li J."/>
        </authorList>
    </citation>
    <scope>NUCLEOTIDE SEQUENCE [LARGE SCALE GENOMIC DNA]</scope>
    <source>
        <strain evidence="2">622</strain>
    </source>
</reference>
<evidence type="ECO:0000313" key="2">
    <source>
        <dbReference type="Proteomes" id="UP000244962"/>
    </source>
</evidence>
<organism evidence="1 2">
    <name type="scientific">Mycetocola zhujimingii</name>
    <dbReference type="NCBI Taxonomy" id="2079792"/>
    <lineage>
        <taxon>Bacteria</taxon>
        <taxon>Bacillati</taxon>
        <taxon>Actinomycetota</taxon>
        <taxon>Actinomycetes</taxon>
        <taxon>Micrococcales</taxon>
        <taxon>Microbacteriaceae</taxon>
        <taxon>Mycetocola</taxon>
    </lineage>
</organism>
<accession>A0A2U1TB03</accession>
<dbReference type="RefSeq" id="WP_146188154.1">
    <property type="nucleotide sequence ID" value="NZ_QEFB01000017.1"/>
</dbReference>
<sequence length="149" mass="15600">MIVIAAVVAGILILSGGAAWWKISSDSRAEQVAASEREAEEKERSDAAARAERAADTAERAYRAEIVTALEASIVEDANESVAEGVLEGPILSGYCTATGGGSTDDLTALTGTFECIAVTEQNGDQSKGYAYSATINWSDGSYTWRLGN</sequence>
<dbReference type="EMBL" id="QEFB01000017">
    <property type="protein sequence ID" value="PWC06069.1"/>
    <property type="molecule type" value="Genomic_DNA"/>
</dbReference>
<proteinExistence type="predicted"/>
<evidence type="ECO:0000313" key="1">
    <source>
        <dbReference type="EMBL" id="PWC06069.1"/>
    </source>
</evidence>
<dbReference type="Proteomes" id="UP000244962">
    <property type="component" value="Unassembled WGS sequence"/>
</dbReference>
<gene>
    <name evidence="1" type="ORF">DF223_13655</name>
</gene>
<comment type="caution">
    <text evidence="1">The sequence shown here is derived from an EMBL/GenBank/DDBJ whole genome shotgun (WGS) entry which is preliminary data.</text>
</comment>
<keyword evidence="2" id="KW-1185">Reference proteome</keyword>